<reference evidence="3" key="1">
    <citation type="submission" date="2018-05" db="EMBL/GenBank/DDBJ databases">
        <title>Draft genome of Mucuna pruriens seed.</title>
        <authorList>
            <person name="Nnadi N.E."/>
            <person name="Vos R."/>
            <person name="Hasami M.H."/>
            <person name="Devisetty U.K."/>
            <person name="Aguiy J.C."/>
        </authorList>
    </citation>
    <scope>NUCLEOTIDE SEQUENCE [LARGE SCALE GENOMIC DNA]</scope>
    <source>
        <strain evidence="3">JCA_2017</strain>
    </source>
</reference>
<feature type="region of interest" description="Disordered" evidence="1">
    <location>
        <begin position="48"/>
        <end position="76"/>
    </location>
</feature>
<gene>
    <name evidence="3" type="ORF">CR513_16731</name>
</gene>
<keyword evidence="2" id="KW-1133">Transmembrane helix</keyword>
<accession>A0A371HBI3</accession>
<feature type="non-terminal residue" evidence="3">
    <location>
        <position position="1"/>
    </location>
</feature>
<comment type="caution">
    <text evidence="3">The sequence shown here is derived from an EMBL/GenBank/DDBJ whole genome shotgun (WGS) entry which is preliminary data.</text>
</comment>
<feature type="compositionally biased region" description="Basic and acidic residues" evidence="1">
    <location>
        <begin position="48"/>
        <end position="68"/>
    </location>
</feature>
<keyword evidence="2" id="KW-0472">Membrane</keyword>
<proteinExistence type="predicted"/>
<feature type="transmembrane region" description="Helical" evidence="2">
    <location>
        <begin position="90"/>
        <end position="112"/>
    </location>
</feature>
<evidence type="ECO:0000256" key="1">
    <source>
        <dbReference type="SAM" id="MobiDB-lite"/>
    </source>
</evidence>
<protein>
    <submittedName>
        <fullName evidence="3">Uncharacterized protein</fullName>
    </submittedName>
</protein>
<keyword evidence="2" id="KW-0812">Transmembrane</keyword>
<keyword evidence="4" id="KW-1185">Reference proteome</keyword>
<evidence type="ECO:0000313" key="4">
    <source>
        <dbReference type="Proteomes" id="UP000257109"/>
    </source>
</evidence>
<dbReference type="EMBL" id="QJKJ01003067">
    <property type="protein sequence ID" value="RDY00120.1"/>
    <property type="molecule type" value="Genomic_DNA"/>
</dbReference>
<dbReference type="Proteomes" id="UP000257109">
    <property type="component" value="Unassembled WGS sequence"/>
</dbReference>
<organism evidence="3 4">
    <name type="scientific">Mucuna pruriens</name>
    <name type="common">Velvet bean</name>
    <name type="synonym">Dolichos pruriens</name>
    <dbReference type="NCBI Taxonomy" id="157652"/>
    <lineage>
        <taxon>Eukaryota</taxon>
        <taxon>Viridiplantae</taxon>
        <taxon>Streptophyta</taxon>
        <taxon>Embryophyta</taxon>
        <taxon>Tracheophyta</taxon>
        <taxon>Spermatophyta</taxon>
        <taxon>Magnoliopsida</taxon>
        <taxon>eudicotyledons</taxon>
        <taxon>Gunneridae</taxon>
        <taxon>Pentapetalae</taxon>
        <taxon>rosids</taxon>
        <taxon>fabids</taxon>
        <taxon>Fabales</taxon>
        <taxon>Fabaceae</taxon>
        <taxon>Papilionoideae</taxon>
        <taxon>50 kb inversion clade</taxon>
        <taxon>NPAAA clade</taxon>
        <taxon>indigoferoid/millettioid clade</taxon>
        <taxon>Phaseoleae</taxon>
        <taxon>Mucuna</taxon>
    </lineage>
</organism>
<sequence length="139" mass="16635">MQNKFRPQGHNLKIQNDYIQGKIGVAPIEENETKIWLRIPQEALVKRSCEKEERETKKDFVESRKERSYGSPTPTMFPTTPQMWEYQYRYCNSFTILNFLQLFFLIIVWMQLSDINIPHKHLLRGKIERQKSEGKTGRD</sequence>
<name>A0A371HBI3_MUCPR</name>
<evidence type="ECO:0000256" key="2">
    <source>
        <dbReference type="SAM" id="Phobius"/>
    </source>
</evidence>
<dbReference type="AlphaFoldDB" id="A0A371HBI3"/>
<evidence type="ECO:0000313" key="3">
    <source>
        <dbReference type="EMBL" id="RDY00120.1"/>
    </source>
</evidence>